<dbReference type="AlphaFoldDB" id="A0A8J5TQU1"/>
<feature type="compositionally biased region" description="Polar residues" evidence="1">
    <location>
        <begin position="154"/>
        <end position="184"/>
    </location>
</feature>
<sequence length="211" mass="20979">MKHWSPFVLAYLLNGDKALGSNLSANCITTSVLPVISTTMCSGGSPAVPTALMPGGNANVPGQYSQPASAPSAVDPSSVPHVSMPNGSMDSPSAGHYDNPTTESEGPQSGADAHTGESSSTTQAAEPQQTTAPGVGADAGASNSSSEPKPSISGQASSATRQDSTATGPTSETSEAPETVSGASSSVITIRVNTMIMAGIVACFAPMMIHL</sequence>
<feature type="compositionally biased region" description="Low complexity" evidence="1">
    <location>
        <begin position="118"/>
        <end position="133"/>
    </location>
</feature>
<evidence type="ECO:0000313" key="3">
    <source>
        <dbReference type="Proteomes" id="UP000694050"/>
    </source>
</evidence>
<comment type="caution">
    <text evidence="2">The sequence shown here is derived from an EMBL/GenBank/DDBJ whole genome shotgun (WGS) entry which is preliminary data.</text>
</comment>
<protein>
    <submittedName>
        <fullName evidence="2">Uncharacterized protein</fullName>
    </submittedName>
</protein>
<proteinExistence type="predicted"/>
<reference evidence="2" key="1">
    <citation type="submission" date="2021-04" db="EMBL/GenBank/DDBJ databases">
        <title>First draft genome resource for Brassicaceae pathogens Fusarium oxysporum f. sp. raphani and Fusarium oxysporum f. sp. rapae.</title>
        <authorList>
            <person name="Asai S."/>
        </authorList>
    </citation>
    <scope>NUCLEOTIDE SEQUENCE</scope>
    <source>
        <strain evidence="2">Tf1208</strain>
    </source>
</reference>
<dbReference type="EMBL" id="JAELUQ010000007">
    <property type="protein sequence ID" value="KAG7410495.1"/>
    <property type="molecule type" value="Genomic_DNA"/>
</dbReference>
<organism evidence="2 3">
    <name type="scientific">Fusarium oxysporum f. sp. rapae</name>
    <dbReference type="NCBI Taxonomy" id="485398"/>
    <lineage>
        <taxon>Eukaryota</taxon>
        <taxon>Fungi</taxon>
        <taxon>Dikarya</taxon>
        <taxon>Ascomycota</taxon>
        <taxon>Pezizomycotina</taxon>
        <taxon>Sordariomycetes</taxon>
        <taxon>Hypocreomycetidae</taxon>
        <taxon>Hypocreales</taxon>
        <taxon>Nectriaceae</taxon>
        <taxon>Fusarium</taxon>
        <taxon>Fusarium oxysporum species complex</taxon>
    </lineage>
</organism>
<evidence type="ECO:0000256" key="1">
    <source>
        <dbReference type="SAM" id="MobiDB-lite"/>
    </source>
</evidence>
<dbReference type="Proteomes" id="UP000694050">
    <property type="component" value="Unassembled WGS sequence"/>
</dbReference>
<name>A0A8J5TQU1_FUSOX</name>
<feature type="compositionally biased region" description="Low complexity" evidence="1">
    <location>
        <begin position="142"/>
        <end position="153"/>
    </location>
</feature>
<feature type="region of interest" description="Disordered" evidence="1">
    <location>
        <begin position="58"/>
        <end position="184"/>
    </location>
</feature>
<evidence type="ECO:0000313" key="2">
    <source>
        <dbReference type="EMBL" id="KAG7410495.1"/>
    </source>
</evidence>
<accession>A0A8J5TQU1</accession>
<feature type="compositionally biased region" description="Low complexity" evidence="1">
    <location>
        <begin position="65"/>
        <end position="83"/>
    </location>
</feature>
<gene>
    <name evidence="2" type="ORF">Forpe1208_v009759</name>
</gene>